<keyword evidence="6" id="KW-0539">Nucleus</keyword>
<name>A0A0M4EJN0_DROBS</name>
<evidence type="ECO:0000256" key="7">
    <source>
        <dbReference type="SAM" id="MobiDB-lite"/>
    </source>
</evidence>
<feature type="region of interest" description="Disordered" evidence="7">
    <location>
        <begin position="85"/>
        <end position="113"/>
    </location>
</feature>
<evidence type="ECO:0000313" key="9">
    <source>
        <dbReference type="EMBL" id="ALC43235.1"/>
    </source>
</evidence>
<sequence length="684" mass="76674">MKNQVSSKQHERNEKKKKKLAALANLIQMNDRDRAERIHEVEPADKEDDDFIAVCSKRKPRNRLTIMPDSSSTSSNEAIVAANGNADEADSDEPEIKRIRNNSAGGDNVPSTLTQDQYKTLSLELRRRKRELESVPTLHLREMGRRAQLEIPQQERTPIFLTDIQHLLMSALIGKKSPCVPDRWCAAEKFLSLSHSVVLILEGLSLYHYISNESRFEATNRIFDTKLEVVLPPQDEGKIIDEIAQASQIPLTNVQAQKLINEHGSLESAVELSKDPTLFVKTIFPIEKQAPSMQDEATDLHPDDKFPRTKLLLSALQMVDEGYPIPLQGELHARFQTYMFTKKSYTPVTNRSPMFGVDCEMCRTVSGENELTRISIVDEEYRTVYETLVRPVNEIVDYLTQYSGITPDLMESVTKKLSEVQSEVSALLPPDAILVGQSLNSDLNAMRMMHPYVIDTSVCFNISGVRKRKSKLKHLAKMFLQESIQENEDGHDSIEDSRATLKLVKMKLANSIEFGDEILTQRKRIHEVIRASAGDGIANNLFAHVAKRDKRTAIVTVGDLQPGLKEIIRKAEQATPKDSSKAVQVHEVSSSKEAVRKVNEIAMENALTIANLIVPERDFLVESAERSAAKLDKFIERMWSTVAHNGLFLVLMGGSAECQKGVAKIAIKRLNGISAVAPINFGES</sequence>
<proteinExistence type="inferred from homology"/>
<dbReference type="OMA" id="AKQHERN"/>
<dbReference type="InterPro" id="IPR013520">
    <property type="entry name" value="Ribonucl_H"/>
</dbReference>
<dbReference type="Gene3D" id="3.30.420.10">
    <property type="entry name" value="Ribonuclease H-like superfamily/Ribonuclease H"/>
    <property type="match status" value="1"/>
</dbReference>
<keyword evidence="3" id="KW-0540">Nuclease</keyword>
<keyword evidence="4" id="KW-0378">Hydrolase</keyword>
<dbReference type="GO" id="GO:0003676">
    <property type="term" value="F:nucleic acid binding"/>
    <property type="evidence" value="ECO:0007669"/>
    <property type="project" value="InterPro"/>
</dbReference>
<dbReference type="PANTHER" id="PTHR12801">
    <property type="entry name" value="RNA EXONUCLEASE REXO1 / RECO3 FAMILY MEMBER-RELATED"/>
    <property type="match status" value="1"/>
</dbReference>
<dbReference type="OrthoDB" id="3996471at2759"/>
<dbReference type="SMART" id="SM00479">
    <property type="entry name" value="EXOIII"/>
    <property type="match status" value="1"/>
</dbReference>
<dbReference type="InterPro" id="IPR012337">
    <property type="entry name" value="RNaseH-like_sf"/>
</dbReference>
<comment type="subcellular location">
    <subcellularLocation>
        <location evidence="1">Nucleus</location>
    </subcellularLocation>
</comment>
<dbReference type="Proteomes" id="UP000494163">
    <property type="component" value="Chromosome 3L"/>
</dbReference>
<dbReference type="EMBL" id="CP012525">
    <property type="protein sequence ID" value="ALC43235.1"/>
    <property type="molecule type" value="Genomic_DNA"/>
</dbReference>
<gene>
    <name evidence="9" type="ORF">Dbus_chr3Lg401</name>
</gene>
<dbReference type="InterPro" id="IPR047021">
    <property type="entry name" value="REXO1/3/4-like"/>
</dbReference>
<feature type="compositionally biased region" description="Polar residues" evidence="7">
    <location>
        <begin position="101"/>
        <end position="113"/>
    </location>
</feature>
<accession>A0A0M4EJN0</accession>
<feature type="domain" description="Exonuclease" evidence="8">
    <location>
        <begin position="353"/>
        <end position="513"/>
    </location>
</feature>
<evidence type="ECO:0000256" key="3">
    <source>
        <dbReference type="ARBA" id="ARBA00022722"/>
    </source>
</evidence>
<dbReference type="SUPFAM" id="SSF53098">
    <property type="entry name" value="Ribonuclease H-like"/>
    <property type="match status" value="1"/>
</dbReference>
<dbReference type="SMR" id="A0A0M4EJN0"/>
<dbReference type="InterPro" id="IPR034922">
    <property type="entry name" value="REX1-like_exo"/>
</dbReference>
<keyword evidence="5" id="KW-0269">Exonuclease</keyword>
<dbReference type="AlphaFoldDB" id="A0A0M4EJN0"/>
<evidence type="ECO:0000313" key="10">
    <source>
        <dbReference type="Proteomes" id="UP000494163"/>
    </source>
</evidence>
<dbReference type="Pfam" id="PF00929">
    <property type="entry name" value="RNase_T"/>
    <property type="match status" value="1"/>
</dbReference>
<evidence type="ECO:0000256" key="2">
    <source>
        <dbReference type="ARBA" id="ARBA00006357"/>
    </source>
</evidence>
<organism evidence="9 10">
    <name type="scientific">Drosophila busckii</name>
    <name type="common">Fruit fly</name>
    <dbReference type="NCBI Taxonomy" id="30019"/>
    <lineage>
        <taxon>Eukaryota</taxon>
        <taxon>Metazoa</taxon>
        <taxon>Ecdysozoa</taxon>
        <taxon>Arthropoda</taxon>
        <taxon>Hexapoda</taxon>
        <taxon>Insecta</taxon>
        <taxon>Pterygota</taxon>
        <taxon>Neoptera</taxon>
        <taxon>Endopterygota</taxon>
        <taxon>Diptera</taxon>
        <taxon>Brachycera</taxon>
        <taxon>Muscomorpha</taxon>
        <taxon>Ephydroidea</taxon>
        <taxon>Drosophilidae</taxon>
        <taxon>Drosophila</taxon>
    </lineage>
</organism>
<comment type="similarity">
    <text evidence="2">Belongs to the REXO1/REXO3 family.</text>
</comment>
<dbReference type="CDD" id="cd06145">
    <property type="entry name" value="REX1_like"/>
    <property type="match status" value="1"/>
</dbReference>
<evidence type="ECO:0000256" key="6">
    <source>
        <dbReference type="ARBA" id="ARBA00023242"/>
    </source>
</evidence>
<evidence type="ECO:0000256" key="1">
    <source>
        <dbReference type="ARBA" id="ARBA00004123"/>
    </source>
</evidence>
<dbReference type="GO" id="GO:0004527">
    <property type="term" value="F:exonuclease activity"/>
    <property type="evidence" value="ECO:0007669"/>
    <property type="project" value="UniProtKB-KW"/>
</dbReference>
<keyword evidence="10" id="KW-1185">Reference proteome</keyword>
<dbReference type="PANTHER" id="PTHR12801:SF82">
    <property type="entry name" value="RNA EXONUCLEASE 5"/>
    <property type="match status" value="1"/>
</dbReference>
<dbReference type="InterPro" id="IPR036397">
    <property type="entry name" value="RNaseH_sf"/>
</dbReference>
<evidence type="ECO:0000256" key="4">
    <source>
        <dbReference type="ARBA" id="ARBA00022801"/>
    </source>
</evidence>
<evidence type="ECO:0000259" key="8">
    <source>
        <dbReference type="SMART" id="SM00479"/>
    </source>
</evidence>
<evidence type="ECO:0000256" key="5">
    <source>
        <dbReference type="ARBA" id="ARBA00022839"/>
    </source>
</evidence>
<dbReference type="FunFam" id="3.30.420.10:FF:000019">
    <property type="entry name" value="RNA exonuclease NEF-sp"/>
    <property type="match status" value="1"/>
</dbReference>
<dbReference type="STRING" id="30019.A0A0M4EJN0"/>
<reference evidence="9 10" key="1">
    <citation type="submission" date="2015-08" db="EMBL/GenBank/DDBJ databases">
        <title>Ancestral chromatin configuration constrains chromatin evolution on differentiating sex chromosomes in Drosophila.</title>
        <authorList>
            <person name="Zhou Q."/>
            <person name="Bachtrog D."/>
        </authorList>
    </citation>
    <scope>NUCLEOTIDE SEQUENCE [LARGE SCALE GENOMIC DNA]</scope>
    <source>
        <tissue evidence="9">Whole larvae</tissue>
    </source>
</reference>
<dbReference type="GO" id="GO:0005634">
    <property type="term" value="C:nucleus"/>
    <property type="evidence" value="ECO:0007669"/>
    <property type="project" value="UniProtKB-SubCell"/>
</dbReference>
<protein>
    <submittedName>
        <fullName evidence="9">CG8368</fullName>
    </submittedName>
</protein>